<feature type="transmembrane region" description="Helical" evidence="8">
    <location>
        <begin position="292"/>
        <end position="311"/>
    </location>
</feature>
<evidence type="ECO:0000313" key="10">
    <source>
        <dbReference type="Proteomes" id="UP001329825"/>
    </source>
</evidence>
<keyword evidence="6 8" id="KW-0472">Membrane</keyword>
<evidence type="ECO:0000256" key="5">
    <source>
        <dbReference type="ARBA" id="ARBA00022989"/>
    </source>
</evidence>
<keyword evidence="5 8" id="KW-1133">Transmembrane helix</keyword>
<dbReference type="GeneID" id="87956011"/>
<dbReference type="InterPro" id="IPR036259">
    <property type="entry name" value="MFS_trans_sf"/>
</dbReference>
<dbReference type="PANTHER" id="PTHR10332:SF88">
    <property type="entry name" value="EQUILIBRATIVE NUCLEOSIDE TRANSPORTER 1, ISOFORM A"/>
    <property type="match status" value="1"/>
</dbReference>
<evidence type="ECO:0000256" key="3">
    <source>
        <dbReference type="ARBA" id="ARBA00022448"/>
    </source>
</evidence>
<evidence type="ECO:0000256" key="6">
    <source>
        <dbReference type="ARBA" id="ARBA00023136"/>
    </source>
</evidence>
<evidence type="ECO:0000256" key="2">
    <source>
        <dbReference type="ARBA" id="ARBA00007965"/>
    </source>
</evidence>
<name>A0ABZ1CZ65_9TREE</name>
<keyword evidence="4 8" id="KW-0812">Transmembrane</keyword>
<evidence type="ECO:0000256" key="7">
    <source>
        <dbReference type="SAM" id="MobiDB-lite"/>
    </source>
</evidence>
<evidence type="ECO:0000313" key="9">
    <source>
        <dbReference type="EMBL" id="WRT66915.1"/>
    </source>
</evidence>
<feature type="transmembrane region" description="Helical" evidence="8">
    <location>
        <begin position="363"/>
        <end position="381"/>
    </location>
</feature>
<dbReference type="RefSeq" id="XP_062791655.1">
    <property type="nucleotide sequence ID" value="XM_062935604.1"/>
</dbReference>
<dbReference type="Proteomes" id="UP001329825">
    <property type="component" value="Chromosome 5"/>
</dbReference>
<feature type="region of interest" description="Disordered" evidence="7">
    <location>
        <begin position="9"/>
        <end position="33"/>
    </location>
</feature>
<keyword evidence="10" id="KW-1185">Reference proteome</keyword>
<dbReference type="PIRSF" id="PIRSF016379">
    <property type="entry name" value="ENT"/>
    <property type="match status" value="1"/>
</dbReference>
<feature type="transmembrane region" description="Helical" evidence="8">
    <location>
        <begin position="397"/>
        <end position="421"/>
    </location>
</feature>
<dbReference type="SUPFAM" id="SSF103473">
    <property type="entry name" value="MFS general substrate transporter"/>
    <property type="match status" value="1"/>
</dbReference>
<dbReference type="PANTHER" id="PTHR10332">
    <property type="entry name" value="EQUILIBRATIVE NUCLEOSIDE TRANSPORTER"/>
    <property type="match status" value="1"/>
</dbReference>
<feature type="transmembrane region" description="Helical" evidence="8">
    <location>
        <begin position="187"/>
        <end position="208"/>
    </location>
</feature>
<evidence type="ECO:0000256" key="8">
    <source>
        <dbReference type="SAM" id="Phobius"/>
    </source>
</evidence>
<comment type="subcellular location">
    <subcellularLocation>
        <location evidence="1">Membrane</location>
        <topology evidence="1">Multi-pass membrane protein</topology>
    </subcellularLocation>
</comment>
<feature type="transmembrane region" description="Helical" evidence="8">
    <location>
        <begin position="441"/>
        <end position="464"/>
    </location>
</feature>
<proteinExistence type="inferred from homology"/>
<feature type="transmembrane region" description="Helical" evidence="8">
    <location>
        <begin position="331"/>
        <end position="351"/>
    </location>
</feature>
<feature type="transmembrane region" description="Helical" evidence="8">
    <location>
        <begin position="228"/>
        <end position="250"/>
    </location>
</feature>
<protein>
    <recommendedName>
        <fullName evidence="11">Solute carrier family 29 (Equilibrative nucleoside transporter), member 1/2/3</fullName>
    </recommendedName>
</protein>
<dbReference type="InterPro" id="IPR002259">
    <property type="entry name" value="Eqnu_transpt"/>
</dbReference>
<gene>
    <name evidence="9" type="ORF">IL334_003880</name>
</gene>
<organism evidence="9 10">
    <name type="scientific">Kwoniella shivajii</name>
    <dbReference type="NCBI Taxonomy" id="564305"/>
    <lineage>
        <taxon>Eukaryota</taxon>
        <taxon>Fungi</taxon>
        <taxon>Dikarya</taxon>
        <taxon>Basidiomycota</taxon>
        <taxon>Agaricomycotina</taxon>
        <taxon>Tremellomycetes</taxon>
        <taxon>Tremellales</taxon>
        <taxon>Cryptococcaceae</taxon>
        <taxon>Kwoniella</taxon>
    </lineage>
</organism>
<comment type="similarity">
    <text evidence="2">Belongs to the SLC29A/ENT transporter (TC 2.A.57) family.</text>
</comment>
<sequence length="465" mass="50524">MFRSLRLFLTGPSDETRPNAGEYEPLSVGDDASSHRDSMKDLRHEPKVYFAFWVLGAGVLLSWNALLCTIPLLISFFPPDSTVRSSLASYISSSYCFGNLFFLGLAQRNVGKSSPSKRIHWSLILLLITSLILSFPLLPMVLPNLSPSTLFPVLMGTTTILSISTAYLQSGVFALASLWGSKEILGVMSGQGGIAVLVSLVQLVLAMISSSHQQTTLPGDGDEQVTKASTLAGVGLWALGSIGSLACLVAHRYLLSHSEYTSISTSTNTNGNADYDGEEKKGLTYKVFKKNMLLMIAVAWVFIVTLSIFPPVTTTILSTHQPTPRLLQPDIFIPLHFLIFNVGDYIGRTYLPSIHFMFTTSPPRILLLSLSRTLFIPLLFLCNTTPRSSPPIFNSDLIYLLVILTLGMSNGYIGSLCMIVASSPEFNKRIEEDERDVAGTLASFCLVAGLAIGSAASFGVSAWIE</sequence>
<feature type="transmembrane region" description="Helical" evidence="8">
    <location>
        <begin position="150"/>
        <end position="175"/>
    </location>
</feature>
<feature type="transmembrane region" description="Helical" evidence="8">
    <location>
        <begin position="118"/>
        <end position="138"/>
    </location>
</feature>
<evidence type="ECO:0000256" key="4">
    <source>
        <dbReference type="ARBA" id="ARBA00022692"/>
    </source>
</evidence>
<feature type="transmembrane region" description="Helical" evidence="8">
    <location>
        <begin position="48"/>
        <end position="75"/>
    </location>
</feature>
<dbReference type="EMBL" id="CP141885">
    <property type="protein sequence ID" value="WRT66915.1"/>
    <property type="molecule type" value="Genomic_DNA"/>
</dbReference>
<evidence type="ECO:0000256" key="1">
    <source>
        <dbReference type="ARBA" id="ARBA00004141"/>
    </source>
</evidence>
<dbReference type="PRINTS" id="PR01130">
    <property type="entry name" value="DERENTRNSPRT"/>
</dbReference>
<feature type="transmembrane region" description="Helical" evidence="8">
    <location>
        <begin position="87"/>
        <end position="106"/>
    </location>
</feature>
<accession>A0ABZ1CZ65</accession>
<dbReference type="Pfam" id="PF01733">
    <property type="entry name" value="Nucleoside_tran"/>
    <property type="match status" value="1"/>
</dbReference>
<evidence type="ECO:0008006" key="11">
    <source>
        <dbReference type="Google" id="ProtNLM"/>
    </source>
</evidence>
<reference evidence="9 10" key="1">
    <citation type="submission" date="2024-01" db="EMBL/GenBank/DDBJ databases">
        <title>Comparative genomics of Cryptococcus and Kwoniella reveals pathogenesis evolution and contrasting modes of karyotype evolution via chromosome fusion or intercentromeric recombination.</title>
        <authorList>
            <person name="Coelho M.A."/>
            <person name="David-Palma M."/>
            <person name="Shea T."/>
            <person name="Bowers K."/>
            <person name="McGinley-Smith S."/>
            <person name="Mohammad A.W."/>
            <person name="Gnirke A."/>
            <person name="Yurkov A.M."/>
            <person name="Nowrousian M."/>
            <person name="Sun S."/>
            <person name="Cuomo C.A."/>
            <person name="Heitman J."/>
        </authorList>
    </citation>
    <scope>NUCLEOTIDE SEQUENCE [LARGE SCALE GENOMIC DNA]</scope>
    <source>
        <strain evidence="9">CBS 11374</strain>
    </source>
</reference>
<keyword evidence="3" id="KW-0813">Transport</keyword>